<proteinExistence type="predicted"/>
<comment type="subcellular location">
    <subcellularLocation>
        <location evidence="1">Membrane</location>
    </subcellularLocation>
</comment>
<evidence type="ECO:0000256" key="3">
    <source>
        <dbReference type="ARBA" id="ARBA00022729"/>
    </source>
</evidence>
<evidence type="ECO:0000313" key="8">
    <source>
        <dbReference type="EMBL" id="CEN49241.1"/>
    </source>
</evidence>
<gene>
    <name evidence="8" type="ORF">CCAND38_80028</name>
</gene>
<sequence length="855" mass="98465">MRLITLKIASIFCITILLSACNATKRVPDNAYLLDKTKVLVNDVKTEDAKIDNFILQKPNGSLLGMPLGLYIYNLAKENPEQDFVDWLEEHPRTHKTLDRLLSQKQVGRLQKSFFVSGIHNQLKKIGEAPVILDNSKTKSTVNYLKAYYRSIGYFNATVRDSVFLKDTKRKKQLADVSYIIKTGEQYFIDDLKTSISSSQVDSVYHLHRHESLLRSQKPYLLADFNAERSRLTNLFRNNGFYTFQQSSINFEITRDTIATNNDQKMDVVTVIDDLIERDGDEVTVKPYRVHRFNKIRIFTDYEMGSDKSELDSIDYKNVTVFYKNKLRYRPRILEMATAFKKGAIYSDENRSLTYKQINNLRIFKYPNIDLKYAENDSLQTKLDANIYLLPMDKFSLRLTNELKRSEIEQFGISLGTSVSARNLFRRSEVLELNLQGTIASQFDRDQGEPWFNMSELGADVRLIFPEIVFLFNTTNIIPYSMTPQTMFQFGVSKQKNIGLDKQTLSGALRYTWNPKKNRVILDLFNLQYIHNLNVDNFFNVYRSTYSRLNEISKKYSVDSSLLDNNGDLTIPEGTNQFMGLALWGGIPNITETDLRSTISVLERANRLTYDDFILSTSYTFILNNNFQFNQEDFYQFRVKLESAGSFLSLLSNAYKVVDSNNKSTKFLDVEFAQYVKMELDYIKHFPLGRGNYLAFRSFFGLAVPYGNSKNIPFTQSYFAGGSSDNRGWRAYSLGPGQSGSLLDFNEANMKLTLNLEYRFPISGAFKGALFADAGNIWNVLDNTSFEQNKFKDISSLKDVGVSSGVGLRYDFGFFVFRLDLGNKIYNPAKAMSQRWFTDVSFKNIIFNIGINYPF</sequence>
<dbReference type="Pfam" id="PF01103">
    <property type="entry name" value="Omp85"/>
    <property type="match status" value="1"/>
</dbReference>
<dbReference type="PANTHER" id="PTHR12815:SF47">
    <property type="entry name" value="TRANSLOCATION AND ASSEMBLY MODULE SUBUNIT TAMA"/>
    <property type="match status" value="1"/>
</dbReference>
<feature type="signal peptide" evidence="6">
    <location>
        <begin position="1"/>
        <end position="22"/>
    </location>
</feature>
<evidence type="ECO:0000259" key="7">
    <source>
        <dbReference type="Pfam" id="PF01103"/>
    </source>
</evidence>
<keyword evidence="2" id="KW-0812">Transmembrane</keyword>
<keyword evidence="5" id="KW-0998">Cell outer membrane</keyword>
<dbReference type="PANTHER" id="PTHR12815">
    <property type="entry name" value="SORTING AND ASSEMBLY MACHINERY SAMM50 PROTEIN FAMILY MEMBER"/>
    <property type="match status" value="1"/>
</dbReference>
<dbReference type="EMBL" id="CDOI01000195">
    <property type="protein sequence ID" value="CEN49241.1"/>
    <property type="molecule type" value="Genomic_DNA"/>
</dbReference>
<evidence type="ECO:0000256" key="1">
    <source>
        <dbReference type="ARBA" id="ARBA00004370"/>
    </source>
</evidence>
<feature type="domain" description="Bacterial surface antigen (D15)" evidence="7">
    <location>
        <begin position="560"/>
        <end position="835"/>
    </location>
</feature>
<dbReference type="RefSeq" id="WP_042345225.1">
    <property type="nucleotide sequence ID" value="NZ_CDOI01000195.1"/>
</dbReference>
<evidence type="ECO:0000256" key="2">
    <source>
        <dbReference type="ARBA" id="ARBA00022692"/>
    </source>
</evidence>
<dbReference type="Proteomes" id="UP000045051">
    <property type="component" value="Unassembled WGS sequence"/>
</dbReference>
<organism evidence="8 9">
    <name type="scientific">Capnocytophaga canis</name>
    <dbReference type="NCBI Taxonomy" id="1848903"/>
    <lineage>
        <taxon>Bacteria</taxon>
        <taxon>Pseudomonadati</taxon>
        <taxon>Bacteroidota</taxon>
        <taxon>Flavobacteriia</taxon>
        <taxon>Flavobacteriales</taxon>
        <taxon>Flavobacteriaceae</taxon>
        <taxon>Capnocytophaga</taxon>
    </lineage>
</organism>
<dbReference type="Gene3D" id="2.40.160.50">
    <property type="entry name" value="membrane protein fhac: a member of the omp85/tpsb transporter family"/>
    <property type="match status" value="1"/>
</dbReference>
<reference evidence="8 9" key="1">
    <citation type="submission" date="2015-01" db="EMBL/GenBank/DDBJ databases">
        <authorList>
            <person name="Xiang T."/>
            <person name="Song Y."/>
            <person name="Huang L."/>
            <person name="Wang B."/>
            <person name="Wu P."/>
        </authorList>
    </citation>
    <scope>NUCLEOTIDE SEQUENCE [LARGE SCALE GENOMIC DNA]</scope>
    <source>
        <strain evidence="8 9">CcD38</strain>
    </source>
</reference>
<accession>A0A0B7IBE5</accession>
<keyword evidence="9" id="KW-1185">Reference proteome</keyword>
<dbReference type="InterPro" id="IPR000184">
    <property type="entry name" value="Bac_surfAg_D15"/>
</dbReference>
<dbReference type="AlphaFoldDB" id="A0A0B7IBE5"/>
<evidence type="ECO:0000256" key="5">
    <source>
        <dbReference type="ARBA" id="ARBA00023237"/>
    </source>
</evidence>
<keyword evidence="4" id="KW-0472">Membrane</keyword>
<evidence type="ECO:0000313" key="9">
    <source>
        <dbReference type="Proteomes" id="UP000045051"/>
    </source>
</evidence>
<evidence type="ECO:0000256" key="6">
    <source>
        <dbReference type="SAM" id="SignalP"/>
    </source>
</evidence>
<dbReference type="GO" id="GO:0019867">
    <property type="term" value="C:outer membrane"/>
    <property type="evidence" value="ECO:0007669"/>
    <property type="project" value="InterPro"/>
</dbReference>
<evidence type="ECO:0000256" key="4">
    <source>
        <dbReference type="ARBA" id="ARBA00023136"/>
    </source>
</evidence>
<keyword evidence="3 6" id="KW-0732">Signal</keyword>
<protein>
    <recommendedName>
        <fullName evidence="7">Bacterial surface antigen (D15) domain-containing protein</fullName>
    </recommendedName>
</protein>
<name>A0A0B7IBE5_9FLAO</name>
<dbReference type="PROSITE" id="PS51257">
    <property type="entry name" value="PROKAR_LIPOPROTEIN"/>
    <property type="match status" value="1"/>
</dbReference>
<feature type="chain" id="PRO_5002116600" description="Bacterial surface antigen (D15) domain-containing protein" evidence="6">
    <location>
        <begin position="23"/>
        <end position="855"/>
    </location>
</feature>
<dbReference type="InterPro" id="IPR039910">
    <property type="entry name" value="D15-like"/>
</dbReference>